<keyword evidence="2" id="KW-0472">Membrane</keyword>
<dbReference type="Proteomes" id="UP000546200">
    <property type="component" value="Unassembled WGS sequence"/>
</dbReference>
<dbReference type="RefSeq" id="WP_184059832.1">
    <property type="nucleotide sequence ID" value="NZ_JACIJK010000011.1"/>
</dbReference>
<evidence type="ECO:0000256" key="2">
    <source>
        <dbReference type="SAM" id="Phobius"/>
    </source>
</evidence>
<dbReference type="AlphaFoldDB" id="A0A7W9BGL8"/>
<organism evidence="3 4">
    <name type="scientific">Sphingomonas aerophila</name>
    <dbReference type="NCBI Taxonomy" id="1344948"/>
    <lineage>
        <taxon>Bacteria</taxon>
        <taxon>Pseudomonadati</taxon>
        <taxon>Pseudomonadota</taxon>
        <taxon>Alphaproteobacteria</taxon>
        <taxon>Sphingomonadales</taxon>
        <taxon>Sphingomonadaceae</taxon>
        <taxon>Sphingomonas</taxon>
    </lineage>
</organism>
<feature type="region of interest" description="Disordered" evidence="1">
    <location>
        <begin position="57"/>
        <end position="108"/>
    </location>
</feature>
<evidence type="ECO:0000313" key="4">
    <source>
        <dbReference type="Proteomes" id="UP000546200"/>
    </source>
</evidence>
<keyword evidence="2" id="KW-0812">Transmembrane</keyword>
<evidence type="ECO:0000256" key="1">
    <source>
        <dbReference type="SAM" id="MobiDB-lite"/>
    </source>
</evidence>
<reference evidence="3 4" key="1">
    <citation type="submission" date="2020-08" db="EMBL/GenBank/DDBJ databases">
        <title>Genomic Encyclopedia of Type Strains, Phase IV (KMG-IV): sequencing the most valuable type-strain genomes for metagenomic binning, comparative biology and taxonomic classification.</title>
        <authorList>
            <person name="Goeker M."/>
        </authorList>
    </citation>
    <scope>NUCLEOTIDE SEQUENCE [LARGE SCALE GENOMIC DNA]</scope>
    <source>
        <strain evidence="3 4">DSM 100044</strain>
    </source>
</reference>
<dbReference type="EMBL" id="JACIJK010000011">
    <property type="protein sequence ID" value="MBB5716501.1"/>
    <property type="molecule type" value="Genomic_DNA"/>
</dbReference>
<evidence type="ECO:0000313" key="3">
    <source>
        <dbReference type="EMBL" id="MBB5716501.1"/>
    </source>
</evidence>
<feature type="transmembrane region" description="Helical" evidence="2">
    <location>
        <begin position="154"/>
        <end position="177"/>
    </location>
</feature>
<comment type="caution">
    <text evidence="3">The sequence shown here is derived from an EMBL/GenBank/DDBJ whole genome shotgun (WGS) entry which is preliminary data.</text>
</comment>
<sequence length="180" mass="19458">MSDVVFRCSNCGTVQASTGECEACHEAQVRYFCTNHAPGKWLDGPSCPDCGARFGEDAPASSMRRSHPDRPGIQPTSRHVRPAPEPVDETAPWETTTSRLPRDGSPERLRIPSAGTLLEAFAYAARARRIRKAEADETLDLPVRASGSGCLGRLFLLAFLLATVFLLAPLLLGGALLRLL</sequence>
<keyword evidence="4" id="KW-1185">Reference proteome</keyword>
<gene>
    <name evidence="3" type="ORF">FHS94_003367</name>
</gene>
<protein>
    <submittedName>
        <fullName evidence="3">Uncharacterized protein</fullName>
    </submittedName>
</protein>
<proteinExistence type="predicted"/>
<name>A0A7W9BGL8_9SPHN</name>
<keyword evidence="2" id="KW-1133">Transmembrane helix</keyword>
<accession>A0A7W9BGL8</accession>